<dbReference type="PANTHER" id="PTHR47981:SF20">
    <property type="entry name" value="RAS-RELATED PROTEIN RAB-7A"/>
    <property type="match status" value="1"/>
</dbReference>
<dbReference type="SMART" id="SM00173">
    <property type="entry name" value="RAS"/>
    <property type="match status" value="1"/>
</dbReference>
<name>A0A915D805_9BILA</name>
<reference evidence="7" key="1">
    <citation type="submission" date="2022-11" db="UniProtKB">
        <authorList>
            <consortium name="WormBaseParasite"/>
        </authorList>
    </citation>
    <scope>IDENTIFICATION</scope>
</reference>
<evidence type="ECO:0000313" key="7">
    <source>
        <dbReference type="WBParaSite" id="jg16983"/>
    </source>
</evidence>
<dbReference type="GO" id="GO:0005525">
    <property type="term" value="F:GTP binding"/>
    <property type="evidence" value="ECO:0007669"/>
    <property type="project" value="UniProtKB-KW"/>
</dbReference>
<sequence>MERAPESKRSSHSKQALSGPHSQQQTNQQSFPQPYQQQYSYQQQPQQAYPQTPQMDQQMCQSRQQRQMYLQTQQQWVVNSKPYNDQFMCCSCRVAANVFAILVLVISAVHAGLDIYIAAVVLALLMLFLSAGQLGVEIYALVDLQLNAVWIGLELGFLSIATIGPLMVIAAHFGIPLAFILQVSSSMQRSEYTWLRTITECFSERKRSKVAPSLNLVERRHLKVVMIGDRRVGKSSVAIQYAQKYFNAKQLPTIANNQILKNDVNTGNEMVNVHIKDIAGQERLGIMSYDSMISAIYHEADCYNWIRFFVAQAGVKPKEFSFMLLGNKIDRKSERAVTYERAISWCKSNNIMLYFETSAKQDINVEDAFSSIILKTVEQWNTKTRISNTLLKF</sequence>
<evidence type="ECO:0000313" key="6">
    <source>
        <dbReference type="Proteomes" id="UP000887574"/>
    </source>
</evidence>
<dbReference type="Pfam" id="PF00071">
    <property type="entry name" value="Ras"/>
    <property type="match status" value="1"/>
</dbReference>
<protein>
    <submittedName>
        <fullName evidence="7">Uncharacterized protein</fullName>
    </submittedName>
</protein>
<keyword evidence="5" id="KW-0812">Transmembrane</keyword>
<evidence type="ECO:0000256" key="4">
    <source>
        <dbReference type="SAM" id="MobiDB-lite"/>
    </source>
</evidence>
<dbReference type="PRINTS" id="PR00449">
    <property type="entry name" value="RASTRNSFRMNG"/>
</dbReference>
<dbReference type="AlphaFoldDB" id="A0A915D805"/>
<keyword evidence="5" id="KW-0472">Membrane</keyword>
<feature type="compositionally biased region" description="Polar residues" evidence="4">
    <location>
        <begin position="13"/>
        <end position="22"/>
    </location>
</feature>
<evidence type="ECO:0000256" key="2">
    <source>
        <dbReference type="ARBA" id="ARBA00022741"/>
    </source>
</evidence>
<dbReference type="Gene3D" id="3.40.50.300">
    <property type="entry name" value="P-loop containing nucleotide triphosphate hydrolases"/>
    <property type="match status" value="2"/>
</dbReference>
<organism evidence="6 7">
    <name type="scientific">Ditylenchus dipsaci</name>
    <dbReference type="NCBI Taxonomy" id="166011"/>
    <lineage>
        <taxon>Eukaryota</taxon>
        <taxon>Metazoa</taxon>
        <taxon>Ecdysozoa</taxon>
        <taxon>Nematoda</taxon>
        <taxon>Chromadorea</taxon>
        <taxon>Rhabditida</taxon>
        <taxon>Tylenchina</taxon>
        <taxon>Tylenchomorpha</taxon>
        <taxon>Sphaerularioidea</taxon>
        <taxon>Anguinidae</taxon>
        <taxon>Anguininae</taxon>
        <taxon>Ditylenchus</taxon>
    </lineage>
</organism>
<proteinExistence type="inferred from homology"/>
<keyword evidence="5" id="KW-1133">Transmembrane helix</keyword>
<dbReference type="Proteomes" id="UP000887574">
    <property type="component" value="Unplaced"/>
</dbReference>
<keyword evidence="3" id="KW-0342">GTP-binding</keyword>
<feature type="transmembrane region" description="Helical" evidence="5">
    <location>
        <begin position="148"/>
        <end position="181"/>
    </location>
</feature>
<feature type="transmembrane region" description="Helical" evidence="5">
    <location>
        <begin position="90"/>
        <end position="109"/>
    </location>
</feature>
<keyword evidence="2" id="KW-0547">Nucleotide-binding</keyword>
<feature type="compositionally biased region" description="Low complexity" evidence="4">
    <location>
        <begin position="23"/>
        <end position="47"/>
    </location>
</feature>
<dbReference type="SMART" id="SM00175">
    <property type="entry name" value="RAB"/>
    <property type="match status" value="1"/>
</dbReference>
<dbReference type="WBParaSite" id="jg16983">
    <property type="protein sequence ID" value="jg16983"/>
    <property type="gene ID" value="jg16983"/>
</dbReference>
<feature type="region of interest" description="Disordered" evidence="4">
    <location>
        <begin position="1"/>
        <end position="47"/>
    </location>
</feature>
<dbReference type="InterPro" id="IPR027417">
    <property type="entry name" value="P-loop_NTPase"/>
</dbReference>
<dbReference type="SMART" id="SM00174">
    <property type="entry name" value="RHO"/>
    <property type="match status" value="1"/>
</dbReference>
<dbReference type="InterPro" id="IPR001806">
    <property type="entry name" value="Small_GTPase"/>
</dbReference>
<comment type="similarity">
    <text evidence="1">Belongs to the small GTPase superfamily. Rab family.</text>
</comment>
<dbReference type="PANTHER" id="PTHR47981">
    <property type="entry name" value="RAB FAMILY"/>
    <property type="match status" value="1"/>
</dbReference>
<accession>A0A915D805</accession>
<evidence type="ECO:0000256" key="3">
    <source>
        <dbReference type="ARBA" id="ARBA00023134"/>
    </source>
</evidence>
<feature type="transmembrane region" description="Helical" evidence="5">
    <location>
        <begin position="115"/>
        <end position="136"/>
    </location>
</feature>
<evidence type="ECO:0000256" key="1">
    <source>
        <dbReference type="ARBA" id="ARBA00006270"/>
    </source>
</evidence>
<dbReference type="GO" id="GO:0003924">
    <property type="term" value="F:GTPase activity"/>
    <property type="evidence" value="ECO:0007669"/>
    <property type="project" value="InterPro"/>
</dbReference>
<keyword evidence="6" id="KW-1185">Reference proteome</keyword>
<evidence type="ECO:0000256" key="5">
    <source>
        <dbReference type="SAM" id="Phobius"/>
    </source>
</evidence>
<dbReference type="PROSITE" id="PS51419">
    <property type="entry name" value="RAB"/>
    <property type="match status" value="1"/>
</dbReference>
<dbReference type="SUPFAM" id="SSF52540">
    <property type="entry name" value="P-loop containing nucleoside triphosphate hydrolases"/>
    <property type="match status" value="1"/>
</dbReference>